<dbReference type="GO" id="GO:0051301">
    <property type="term" value="P:cell division"/>
    <property type="evidence" value="ECO:0007669"/>
    <property type="project" value="UniProtKB-KW"/>
</dbReference>
<dbReference type="GO" id="GO:0000444">
    <property type="term" value="C:MIS12/MIND type complex"/>
    <property type="evidence" value="ECO:0007669"/>
    <property type="project" value="InterPro"/>
</dbReference>
<feature type="coiled-coil region" evidence="10">
    <location>
        <begin position="85"/>
        <end position="167"/>
    </location>
</feature>
<accession>A0AAD5SLV9</accession>
<keyword evidence="9" id="KW-0137">Centromere</keyword>
<comment type="caution">
    <text evidence="11">The sequence shown here is derived from an EMBL/GenBank/DDBJ whole genome shotgun (WGS) entry which is preliminary data.</text>
</comment>
<name>A0AAD5SLV9_9FUNG</name>
<dbReference type="EMBL" id="JADGJD010000009">
    <property type="protein sequence ID" value="KAJ3057176.1"/>
    <property type="molecule type" value="Genomic_DNA"/>
</dbReference>
<dbReference type="GO" id="GO:0005634">
    <property type="term" value="C:nucleus"/>
    <property type="evidence" value="ECO:0007669"/>
    <property type="project" value="UniProtKB-SubCell"/>
</dbReference>
<dbReference type="AlphaFoldDB" id="A0AAD5SLV9"/>
<evidence type="ECO:0000256" key="7">
    <source>
        <dbReference type="ARBA" id="ARBA00023242"/>
    </source>
</evidence>
<evidence type="ECO:0000313" key="11">
    <source>
        <dbReference type="EMBL" id="KAJ3057176.1"/>
    </source>
</evidence>
<gene>
    <name evidence="11" type="ORF">HK097_011181</name>
</gene>
<sequence>MATVGPPLVDGSDITAEDGPRMRLLRKGYEKALDTCLGKCSYEGMAQAFPTLARDNPDALRGARDQLVQFIKTAALDEFELINEERSMQLKLNELDQLVESAQQKLRKEEESRANSEGVSVPEHRPVRLAPEAVIRIKTSAAKRQEVEKLKALLLETNNETERLLADLVAEHEFSTSVRQFVEEASGRIIPRETLLQFDQELALNRASDLEQEF</sequence>
<evidence type="ECO:0000256" key="10">
    <source>
        <dbReference type="SAM" id="Coils"/>
    </source>
</evidence>
<proteinExistence type="predicted"/>
<evidence type="ECO:0000256" key="3">
    <source>
        <dbReference type="ARBA" id="ARBA00022454"/>
    </source>
</evidence>
<dbReference type="InterPro" id="IPR007128">
    <property type="entry name" value="PMF1/Nnf1"/>
</dbReference>
<dbReference type="PANTHER" id="PTHR15459:SF3">
    <property type="entry name" value="POLYAMINE-MODULATED FACTOR 1"/>
    <property type="match status" value="1"/>
</dbReference>
<evidence type="ECO:0000256" key="2">
    <source>
        <dbReference type="ARBA" id="ARBA00004629"/>
    </source>
</evidence>
<dbReference type="Pfam" id="PF03980">
    <property type="entry name" value="Nnf1"/>
    <property type="match status" value="1"/>
</dbReference>
<organism evidence="11 12">
    <name type="scientific">Rhizophlyctis rosea</name>
    <dbReference type="NCBI Taxonomy" id="64517"/>
    <lineage>
        <taxon>Eukaryota</taxon>
        <taxon>Fungi</taxon>
        <taxon>Fungi incertae sedis</taxon>
        <taxon>Chytridiomycota</taxon>
        <taxon>Chytridiomycota incertae sedis</taxon>
        <taxon>Chytridiomycetes</taxon>
        <taxon>Rhizophlyctidales</taxon>
        <taxon>Rhizophlyctidaceae</taxon>
        <taxon>Rhizophlyctis</taxon>
    </lineage>
</organism>
<evidence type="ECO:0000256" key="8">
    <source>
        <dbReference type="ARBA" id="ARBA00023306"/>
    </source>
</evidence>
<keyword evidence="6" id="KW-0995">Kinetochore</keyword>
<keyword evidence="4" id="KW-0132">Cell division</keyword>
<keyword evidence="5" id="KW-0498">Mitosis</keyword>
<evidence type="ECO:0000256" key="6">
    <source>
        <dbReference type="ARBA" id="ARBA00022838"/>
    </source>
</evidence>
<keyword evidence="12" id="KW-1185">Reference proteome</keyword>
<protein>
    <submittedName>
        <fullName evidence="11">Uncharacterized protein</fullName>
    </submittedName>
</protein>
<evidence type="ECO:0000256" key="9">
    <source>
        <dbReference type="ARBA" id="ARBA00023328"/>
    </source>
</evidence>
<evidence type="ECO:0000256" key="4">
    <source>
        <dbReference type="ARBA" id="ARBA00022618"/>
    </source>
</evidence>
<comment type="subcellular location">
    <subcellularLocation>
        <location evidence="2">Chromosome</location>
        <location evidence="2">Centromere</location>
        <location evidence="2">Kinetochore</location>
    </subcellularLocation>
    <subcellularLocation>
        <location evidence="1">Nucleus</location>
    </subcellularLocation>
</comment>
<dbReference type="Proteomes" id="UP001212841">
    <property type="component" value="Unassembled WGS sequence"/>
</dbReference>
<keyword evidence="10" id="KW-0175">Coiled coil</keyword>
<keyword evidence="3" id="KW-0158">Chromosome</keyword>
<keyword evidence="7" id="KW-0539">Nucleus</keyword>
<reference evidence="11" key="1">
    <citation type="submission" date="2020-05" db="EMBL/GenBank/DDBJ databases">
        <title>Phylogenomic resolution of chytrid fungi.</title>
        <authorList>
            <person name="Stajich J.E."/>
            <person name="Amses K."/>
            <person name="Simmons R."/>
            <person name="Seto K."/>
            <person name="Myers J."/>
            <person name="Bonds A."/>
            <person name="Quandt C.A."/>
            <person name="Barry K."/>
            <person name="Liu P."/>
            <person name="Grigoriev I."/>
            <person name="Longcore J.E."/>
            <person name="James T.Y."/>
        </authorList>
    </citation>
    <scope>NUCLEOTIDE SEQUENCE</scope>
    <source>
        <strain evidence="11">JEL0318</strain>
    </source>
</reference>
<evidence type="ECO:0000256" key="5">
    <source>
        <dbReference type="ARBA" id="ARBA00022776"/>
    </source>
</evidence>
<evidence type="ECO:0000256" key="1">
    <source>
        <dbReference type="ARBA" id="ARBA00004123"/>
    </source>
</evidence>
<evidence type="ECO:0000313" key="12">
    <source>
        <dbReference type="Proteomes" id="UP001212841"/>
    </source>
</evidence>
<dbReference type="GO" id="GO:0007059">
    <property type="term" value="P:chromosome segregation"/>
    <property type="evidence" value="ECO:0007669"/>
    <property type="project" value="TreeGrafter"/>
</dbReference>
<keyword evidence="8" id="KW-0131">Cell cycle</keyword>
<dbReference type="PANTHER" id="PTHR15459">
    <property type="entry name" value="POLYAMINE-MODULATED FACTOR 1"/>
    <property type="match status" value="1"/>
</dbReference>